<protein>
    <submittedName>
        <fullName evidence="2">Unannotated protein</fullName>
    </submittedName>
</protein>
<name>A0A6J6D2Y1_9ZZZZ</name>
<feature type="region of interest" description="Disordered" evidence="1">
    <location>
        <begin position="1"/>
        <end position="29"/>
    </location>
</feature>
<sequence length="193" mass="21905">MTGKHVCEETHGQREGPDQEGREKLDRSDQEIQGLWNSWGKQSRLEVAKAVVLDPNSDKHHPCSHGKHERVGHTSVSWHMRGGDYLKDVADPDEEDHCHQHGQVAHAFWANGGHDDLLFYEVDRHLHDVLKFLGHQAGFAASKVEQQGRDNHGDHRDQRNLVEGVERSLAEECGPLNDVFNRRELHASAPLTF</sequence>
<organism evidence="2">
    <name type="scientific">freshwater metagenome</name>
    <dbReference type="NCBI Taxonomy" id="449393"/>
    <lineage>
        <taxon>unclassified sequences</taxon>
        <taxon>metagenomes</taxon>
        <taxon>ecological metagenomes</taxon>
    </lineage>
</organism>
<reference evidence="2" key="1">
    <citation type="submission" date="2020-05" db="EMBL/GenBank/DDBJ databases">
        <authorList>
            <person name="Chiriac C."/>
            <person name="Salcher M."/>
            <person name="Ghai R."/>
            <person name="Kavagutti S V."/>
        </authorList>
    </citation>
    <scope>NUCLEOTIDE SEQUENCE</scope>
</reference>
<evidence type="ECO:0000256" key="1">
    <source>
        <dbReference type="SAM" id="MobiDB-lite"/>
    </source>
</evidence>
<accession>A0A6J6D2Y1</accession>
<proteinExistence type="predicted"/>
<evidence type="ECO:0000313" key="2">
    <source>
        <dbReference type="EMBL" id="CAB4558237.1"/>
    </source>
</evidence>
<gene>
    <name evidence="2" type="ORF">UFOPK1358_02056</name>
</gene>
<dbReference type="AlphaFoldDB" id="A0A6J6D2Y1"/>
<dbReference type="EMBL" id="CAEZSF010000309">
    <property type="protein sequence ID" value="CAB4558237.1"/>
    <property type="molecule type" value="Genomic_DNA"/>
</dbReference>